<reference evidence="13 14" key="1">
    <citation type="submission" date="2019-10" db="EMBL/GenBank/DDBJ databases">
        <title>Alcanivorax sp.PA15-N-34 draft genome sequence.</title>
        <authorList>
            <person name="Liao X."/>
            <person name="Shao Z."/>
        </authorList>
    </citation>
    <scope>NUCLEOTIDE SEQUENCE [LARGE SCALE GENOMIC DNA]</scope>
    <source>
        <strain evidence="13 14">PA15-N-34</strain>
    </source>
</reference>
<feature type="active site" description="Charge relay system" evidence="9">
    <location>
        <position position="146"/>
    </location>
</feature>
<proteinExistence type="inferred from homology"/>
<dbReference type="SUPFAM" id="SSF50494">
    <property type="entry name" value="Trypsin-like serine proteases"/>
    <property type="match status" value="1"/>
</dbReference>
<evidence type="ECO:0000313" key="14">
    <source>
        <dbReference type="Proteomes" id="UP000469421"/>
    </source>
</evidence>
<feature type="binding site" evidence="10">
    <location>
        <begin position="237"/>
        <end position="241"/>
    </location>
    <ligand>
        <name>substrate</name>
    </ligand>
</feature>
<evidence type="ECO:0000256" key="2">
    <source>
        <dbReference type="ARBA" id="ARBA00010541"/>
    </source>
</evidence>
<dbReference type="EMBL" id="WIRE01000001">
    <property type="protein sequence ID" value="MQX53367.1"/>
    <property type="molecule type" value="Genomic_DNA"/>
</dbReference>
<evidence type="ECO:0000256" key="1">
    <source>
        <dbReference type="ARBA" id="ARBA00004418"/>
    </source>
</evidence>
<evidence type="ECO:0000256" key="9">
    <source>
        <dbReference type="PIRSR" id="PIRSR611782-1"/>
    </source>
</evidence>
<comment type="caution">
    <text evidence="13">The sequence shown here is derived from an EMBL/GenBank/DDBJ whole genome shotgun (WGS) entry which is preliminary data.</text>
</comment>
<dbReference type="PANTHER" id="PTHR22939:SF129">
    <property type="entry name" value="SERINE PROTEASE HTRA2, MITOCHONDRIAL"/>
    <property type="match status" value="1"/>
</dbReference>
<protein>
    <submittedName>
        <fullName evidence="13">Do family serine endopeptidase</fullName>
    </submittedName>
</protein>
<dbReference type="GO" id="GO:0004252">
    <property type="term" value="F:serine-type endopeptidase activity"/>
    <property type="evidence" value="ECO:0007669"/>
    <property type="project" value="InterPro"/>
</dbReference>
<dbReference type="PANTHER" id="PTHR22939">
    <property type="entry name" value="SERINE PROTEASE FAMILY S1C HTRA-RELATED"/>
    <property type="match status" value="1"/>
</dbReference>
<keyword evidence="3" id="KW-0645">Protease</keyword>
<evidence type="ECO:0000256" key="10">
    <source>
        <dbReference type="PIRSR" id="PIRSR611782-2"/>
    </source>
</evidence>
<comment type="subcellular location">
    <subcellularLocation>
        <location evidence="1">Periplasm</location>
    </subcellularLocation>
</comment>
<keyword evidence="5" id="KW-0677">Repeat</keyword>
<evidence type="ECO:0000256" key="8">
    <source>
        <dbReference type="ARBA" id="ARBA00022825"/>
    </source>
</evidence>
<feature type="domain" description="PDZ" evidence="12">
    <location>
        <begin position="265"/>
        <end position="356"/>
    </location>
</feature>
<dbReference type="PRINTS" id="PR00834">
    <property type="entry name" value="PROTEASES2C"/>
</dbReference>
<keyword evidence="7" id="KW-0378">Hydrolase</keyword>
<feature type="active site" description="Charge relay system" evidence="9">
    <location>
        <position position="221"/>
    </location>
</feature>
<dbReference type="InterPro" id="IPR009003">
    <property type="entry name" value="Peptidase_S1_PA"/>
</dbReference>
<evidence type="ECO:0000256" key="4">
    <source>
        <dbReference type="ARBA" id="ARBA00022729"/>
    </source>
</evidence>
<feature type="signal peptide" evidence="11">
    <location>
        <begin position="1"/>
        <end position="32"/>
    </location>
</feature>
<dbReference type="InterPro" id="IPR001478">
    <property type="entry name" value="PDZ"/>
</dbReference>
<feature type="binding site" evidence="10">
    <location>
        <position position="64"/>
    </location>
    <ligand>
        <name>substrate</name>
    </ligand>
</feature>
<evidence type="ECO:0000256" key="11">
    <source>
        <dbReference type="SAM" id="SignalP"/>
    </source>
</evidence>
<evidence type="ECO:0000256" key="7">
    <source>
        <dbReference type="ARBA" id="ARBA00022801"/>
    </source>
</evidence>
<dbReference type="Pfam" id="PF13365">
    <property type="entry name" value="Trypsin_2"/>
    <property type="match status" value="1"/>
</dbReference>
<dbReference type="SUPFAM" id="SSF50156">
    <property type="entry name" value="PDZ domain-like"/>
    <property type="match status" value="2"/>
</dbReference>
<dbReference type="Pfam" id="PF13180">
    <property type="entry name" value="PDZ_2"/>
    <property type="match status" value="1"/>
</dbReference>
<keyword evidence="14" id="KW-1185">Reference proteome</keyword>
<evidence type="ECO:0000259" key="12">
    <source>
        <dbReference type="PROSITE" id="PS50106"/>
    </source>
</evidence>
<dbReference type="FunFam" id="2.40.10.10:FF:000001">
    <property type="entry name" value="Periplasmic serine protease DegS"/>
    <property type="match status" value="1"/>
</dbReference>
<dbReference type="SMART" id="SM00228">
    <property type="entry name" value="PDZ"/>
    <property type="match status" value="2"/>
</dbReference>
<evidence type="ECO:0000313" key="13">
    <source>
        <dbReference type="EMBL" id="MQX53367.1"/>
    </source>
</evidence>
<dbReference type="GO" id="GO:0042597">
    <property type="term" value="C:periplasmic space"/>
    <property type="evidence" value="ECO:0007669"/>
    <property type="project" value="UniProtKB-SubCell"/>
</dbReference>
<dbReference type="Proteomes" id="UP000469421">
    <property type="component" value="Unassembled WGS sequence"/>
</dbReference>
<feature type="binding site" evidence="10">
    <location>
        <begin position="219"/>
        <end position="221"/>
    </location>
    <ligand>
        <name>substrate</name>
    </ligand>
</feature>
<dbReference type="InterPro" id="IPR041489">
    <property type="entry name" value="PDZ_6"/>
</dbReference>
<gene>
    <name evidence="13" type="ORF">GFN93_08905</name>
</gene>
<dbReference type="GO" id="GO:0006508">
    <property type="term" value="P:proteolysis"/>
    <property type="evidence" value="ECO:0007669"/>
    <property type="project" value="UniProtKB-KW"/>
</dbReference>
<dbReference type="CDD" id="cd10839">
    <property type="entry name" value="cpPDZ1_DegP-like"/>
    <property type="match status" value="1"/>
</dbReference>
<feature type="domain" description="PDZ" evidence="12">
    <location>
        <begin position="384"/>
        <end position="457"/>
    </location>
</feature>
<dbReference type="NCBIfam" id="TIGR02037">
    <property type="entry name" value="degP_htrA_DO"/>
    <property type="match status" value="1"/>
</dbReference>
<keyword evidence="6" id="KW-0574">Periplasm</keyword>
<dbReference type="Gene3D" id="2.30.42.10">
    <property type="match status" value="2"/>
</dbReference>
<evidence type="ECO:0000256" key="6">
    <source>
        <dbReference type="ARBA" id="ARBA00022764"/>
    </source>
</evidence>
<comment type="similarity">
    <text evidence="2">Belongs to the peptidase S1C family.</text>
</comment>
<feature type="active site" description="Charge relay system" evidence="9">
    <location>
        <position position="116"/>
    </location>
</feature>
<dbReference type="InterPro" id="IPR011782">
    <property type="entry name" value="Pept_S1C_Do"/>
</dbReference>
<dbReference type="InterPro" id="IPR036034">
    <property type="entry name" value="PDZ_sf"/>
</dbReference>
<feature type="chain" id="PRO_5039122043" evidence="11">
    <location>
        <begin position="33"/>
        <end position="465"/>
    </location>
</feature>
<accession>A0A6N7LSK3</accession>
<evidence type="ECO:0000256" key="5">
    <source>
        <dbReference type="ARBA" id="ARBA00022737"/>
    </source>
</evidence>
<dbReference type="Pfam" id="PF17820">
    <property type="entry name" value="PDZ_6"/>
    <property type="match status" value="1"/>
</dbReference>
<dbReference type="PROSITE" id="PS50106">
    <property type="entry name" value="PDZ"/>
    <property type="match status" value="2"/>
</dbReference>
<dbReference type="InterPro" id="IPR001940">
    <property type="entry name" value="Peptidase_S1C"/>
</dbReference>
<evidence type="ECO:0000256" key="3">
    <source>
        <dbReference type="ARBA" id="ARBA00022670"/>
    </source>
</evidence>
<dbReference type="AlphaFoldDB" id="A0A6N7LSK3"/>
<keyword evidence="8" id="KW-0720">Serine protease</keyword>
<name>A0A6N7LSK3_9GAMM</name>
<keyword evidence="4 11" id="KW-0732">Signal</keyword>
<dbReference type="Gene3D" id="2.40.10.120">
    <property type="match status" value="1"/>
</dbReference>
<feature type="binding site" evidence="10">
    <location>
        <position position="146"/>
    </location>
    <ligand>
        <name>substrate</name>
    </ligand>
</feature>
<sequence>MEEQTLLKEKTSIYPAAWLLTILMLAFSSAQAALPSETGDGHVLPSLAPMLEKASPAVVNIAVETRIRTARNPLMEDPFFRRFFNVPEQQRERRAASAGSGVIVDAKNGYVLTNAHVVKNADTIEVTLTDGRELSAELVGTDDEVDLAVLKLEEAKDLTQIAIADSTTMRVGDFVVAIGNPFGLGQTVTSGIVSALGRSGLGIEGYESFIQTDASINPGNSGGALVNLRGELIGINTAIIAPAGGNVGIGFAIPTEMAENVMNQLIEHGEVRRGMLGVTIQDLTAELAEAFGVERQRGVVITQVVEDSAAEKAGLKSGDVVIAVDGRPVNRASDLRNKVGMSPVGEQVQLSILRDGKKKSMTAVISESSQETAGGEAVSRYLEGASLRDLRKGELQHADQGVLVDNVEQGSAAWRAGLRQGDVIINANRQDVADMDELQGAIKDKDATLLLRINRRGGVFFVVVR</sequence>
<organism evidence="13 14">
    <name type="scientific">Alcanivorax sediminis</name>
    <dbReference type="NCBI Taxonomy" id="2663008"/>
    <lineage>
        <taxon>Bacteria</taxon>
        <taxon>Pseudomonadati</taxon>
        <taxon>Pseudomonadota</taxon>
        <taxon>Gammaproteobacteria</taxon>
        <taxon>Oceanospirillales</taxon>
        <taxon>Alcanivoracaceae</taxon>
        <taxon>Alcanivorax</taxon>
    </lineage>
</organism>
<feature type="binding site" evidence="10">
    <location>
        <position position="116"/>
    </location>
    <ligand>
        <name>substrate</name>
    </ligand>
</feature>